<keyword evidence="3" id="KW-1185">Reference proteome</keyword>
<dbReference type="EMBL" id="JAMFTS010000005">
    <property type="protein sequence ID" value="KAJ4745763.1"/>
    <property type="molecule type" value="Genomic_DNA"/>
</dbReference>
<dbReference type="AlphaFoldDB" id="A0AAV8BUX0"/>
<comment type="similarity">
    <text evidence="1">Belongs to the ycf54 family.</text>
</comment>
<dbReference type="InterPro" id="IPR038409">
    <property type="entry name" value="Ycf54-like_sf"/>
</dbReference>
<dbReference type="PANTHER" id="PTHR35319:SF2">
    <property type="entry name" value="YCF54"/>
    <property type="match status" value="1"/>
</dbReference>
<comment type="caution">
    <text evidence="2">The sequence shown here is derived from an EMBL/GenBank/DDBJ whole genome shotgun (WGS) entry which is preliminary data.</text>
</comment>
<reference evidence="2" key="1">
    <citation type="submission" date="2022-08" db="EMBL/GenBank/DDBJ databases">
        <authorList>
            <person name="Marques A."/>
        </authorList>
    </citation>
    <scope>NUCLEOTIDE SEQUENCE</scope>
    <source>
        <strain evidence="2">RhyPub2mFocal</strain>
        <tissue evidence="2">Leaves</tissue>
    </source>
</reference>
<sequence>MTQKITFVNYQKSAKARRSRASPESYPLPISLRWALCPSLLLSRSIEIDGWIFSTQSASLEAKCALSWRFISDSDSSHSAEASKSRVRFRFPFPLRRIVSQVRFGFPAASSPPLNPTSSSLQVSLSFSHTGSPEPAQQEKPKRYYFLVANAKFMLDEEEHFKELIPWITFMKLRLDRVLANNFEADTLNEALASNPVDLQFDKPQTWTAPYPKYEFGWWEPFLPPKSDHHSP</sequence>
<gene>
    <name evidence="2" type="ORF">LUZ62_080168</name>
</gene>
<dbReference type="Gene3D" id="3.30.70.1860">
    <property type="entry name" value="Uncharacterised protein family Ycf54"/>
    <property type="match status" value="1"/>
</dbReference>
<organism evidence="2 3">
    <name type="scientific">Rhynchospora pubera</name>
    <dbReference type="NCBI Taxonomy" id="906938"/>
    <lineage>
        <taxon>Eukaryota</taxon>
        <taxon>Viridiplantae</taxon>
        <taxon>Streptophyta</taxon>
        <taxon>Embryophyta</taxon>
        <taxon>Tracheophyta</taxon>
        <taxon>Spermatophyta</taxon>
        <taxon>Magnoliopsida</taxon>
        <taxon>Liliopsida</taxon>
        <taxon>Poales</taxon>
        <taxon>Cyperaceae</taxon>
        <taxon>Cyperoideae</taxon>
        <taxon>Rhynchosporeae</taxon>
        <taxon>Rhynchospora</taxon>
    </lineage>
</organism>
<proteinExistence type="inferred from homology"/>
<name>A0AAV8BUX0_9POAL</name>
<evidence type="ECO:0000313" key="2">
    <source>
        <dbReference type="EMBL" id="KAJ4745763.1"/>
    </source>
</evidence>
<evidence type="ECO:0000313" key="3">
    <source>
        <dbReference type="Proteomes" id="UP001140206"/>
    </source>
</evidence>
<dbReference type="PANTHER" id="PTHR35319">
    <property type="match status" value="1"/>
</dbReference>
<protein>
    <submittedName>
        <fullName evidence="2">Ycf54-like protein</fullName>
    </submittedName>
</protein>
<dbReference type="Proteomes" id="UP001140206">
    <property type="component" value="Chromosome 5"/>
</dbReference>
<dbReference type="InterPro" id="IPR019616">
    <property type="entry name" value="Ycf54"/>
</dbReference>
<evidence type="ECO:0000256" key="1">
    <source>
        <dbReference type="ARBA" id="ARBA00043978"/>
    </source>
</evidence>
<accession>A0AAV8BUX0</accession>